<evidence type="ECO:0000256" key="1">
    <source>
        <dbReference type="SAM" id="MobiDB-lite"/>
    </source>
</evidence>
<feature type="region of interest" description="Disordered" evidence="1">
    <location>
        <begin position="424"/>
        <end position="445"/>
    </location>
</feature>
<proteinExistence type="predicted"/>
<evidence type="ECO:0000256" key="2">
    <source>
        <dbReference type="SAM" id="Phobius"/>
    </source>
</evidence>
<keyword evidence="2" id="KW-0812">Transmembrane</keyword>
<keyword evidence="2" id="KW-0472">Membrane</keyword>
<keyword evidence="4" id="KW-1185">Reference proteome</keyword>
<accession>A0A1D3CT06</accession>
<gene>
    <name evidence="3" type="ORF">cyc_08144</name>
</gene>
<evidence type="ECO:0000313" key="4">
    <source>
        <dbReference type="Proteomes" id="UP000095192"/>
    </source>
</evidence>
<comment type="caution">
    <text evidence="3">The sequence shown here is derived from an EMBL/GenBank/DDBJ whole genome shotgun (WGS) entry which is preliminary data.</text>
</comment>
<feature type="transmembrane region" description="Helical" evidence="2">
    <location>
        <begin position="470"/>
        <end position="495"/>
    </location>
</feature>
<protein>
    <submittedName>
        <fullName evidence="3">Uncharacterized protein</fullName>
    </submittedName>
</protein>
<dbReference type="Proteomes" id="UP000095192">
    <property type="component" value="Unassembled WGS sequence"/>
</dbReference>
<dbReference type="EMBL" id="JROU02002067">
    <property type="protein sequence ID" value="OEH74323.1"/>
    <property type="molecule type" value="Genomic_DNA"/>
</dbReference>
<dbReference type="AlphaFoldDB" id="A0A1D3CT06"/>
<organism evidence="3 4">
    <name type="scientific">Cyclospora cayetanensis</name>
    <dbReference type="NCBI Taxonomy" id="88456"/>
    <lineage>
        <taxon>Eukaryota</taxon>
        <taxon>Sar</taxon>
        <taxon>Alveolata</taxon>
        <taxon>Apicomplexa</taxon>
        <taxon>Conoidasida</taxon>
        <taxon>Coccidia</taxon>
        <taxon>Eucoccidiorida</taxon>
        <taxon>Eimeriorina</taxon>
        <taxon>Eimeriidae</taxon>
        <taxon>Cyclospora</taxon>
    </lineage>
</organism>
<name>A0A1D3CT06_9EIME</name>
<dbReference type="VEuPathDB" id="ToxoDB:LOC34623948"/>
<keyword evidence="2" id="KW-1133">Transmembrane helix</keyword>
<evidence type="ECO:0000313" key="3">
    <source>
        <dbReference type="EMBL" id="OEH74323.1"/>
    </source>
</evidence>
<dbReference type="InParanoid" id="A0A1D3CT06"/>
<reference evidence="3 4" key="1">
    <citation type="journal article" date="2016" name="BMC Genomics">
        <title>Comparative genomics reveals Cyclospora cayetanensis possesses coccidia-like metabolism and invasion components but unique surface antigens.</title>
        <authorList>
            <person name="Liu S."/>
            <person name="Wang L."/>
            <person name="Zheng H."/>
            <person name="Xu Z."/>
            <person name="Roellig D.M."/>
            <person name="Li N."/>
            <person name="Frace M.A."/>
            <person name="Tang K."/>
            <person name="Arrowood M.J."/>
            <person name="Moss D.M."/>
            <person name="Zhang L."/>
            <person name="Feng Y."/>
            <person name="Xiao L."/>
        </authorList>
    </citation>
    <scope>NUCLEOTIDE SEQUENCE [LARGE SCALE GENOMIC DNA]</scope>
    <source>
        <strain evidence="3 4">CHN_HEN01</strain>
    </source>
</reference>
<feature type="compositionally biased region" description="Basic and acidic residues" evidence="1">
    <location>
        <begin position="435"/>
        <end position="445"/>
    </location>
</feature>
<dbReference type="VEuPathDB" id="ToxoDB:cyc_08144"/>
<sequence>MAEDTPPLLGLVKVCRKERGGALMRFIVRIWTESSGEAFGRRVGEVGAHRQKHLLQVSDSAPAAVYRQLCEATDAIILSLQNAQKAIERQVLLSEGEAAGADSLFERQSSSSSGCRSLVGAGFAAYSAADFGLSALSWRSRVVGESAVSGAKATANAAAAAEAAAAAAAVGKAAAAAATAAAKDAATVGGAAAAANAAASVAATDPSFAAIEGMRRAAEAAAAAARRAAKSAAEARAAAAAAAAADLRLPSPYSVSADSLLPSQQWALLHPVLQATDAVLSAAGAGVACCSRTDVGSRRASSSLASAAKAEAVSVADTAYRLKQLRRAVLQTQQQDEIQSGERHSPAASAIKEPMTPQALAALLCSQGEEELNSIPYPSFLAIAVSLLQTHLKPIGIRAEAARCEELALSFVLVLLLALSRTPCASPATPVSAPEESKARGEEKASLPDDASVLLHACDEMLKRFPSNPFFLAVYSQVCGVAGFLLTACVFLRLFGCCASLRFSAARLLRAVGKPEITAADSSTPSCGLSTVALPSWLHKYASLASSSTALPFALLRRLPGSPDGMPCGAAVLQREQQLWVYLQALLLSANVQNAMPDGEAAGDAAMVASLDGTVLASLCERLLCQPSCAQHADSKNFDLSAPTQQREQEARTQANQMEERLLQAVTHCPFSKRIWLLLLHVLHVRRRQAGIEGSSMALTGGSVAAEDAVILLHDALQRGLHYHGDPLAALAAP</sequence>